<name>A0AA39NYF2_9AGAR</name>
<evidence type="ECO:0000256" key="3">
    <source>
        <dbReference type="ARBA" id="ARBA00022679"/>
    </source>
</evidence>
<feature type="compositionally biased region" description="Low complexity" evidence="9">
    <location>
        <begin position="140"/>
        <end position="155"/>
    </location>
</feature>
<keyword evidence="4" id="KW-0547">Nucleotide-binding</keyword>
<organism evidence="11 12">
    <name type="scientific">Armillaria novae-zelandiae</name>
    <dbReference type="NCBI Taxonomy" id="153914"/>
    <lineage>
        <taxon>Eukaryota</taxon>
        <taxon>Fungi</taxon>
        <taxon>Dikarya</taxon>
        <taxon>Basidiomycota</taxon>
        <taxon>Agaricomycotina</taxon>
        <taxon>Agaricomycetes</taxon>
        <taxon>Agaricomycetidae</taxon>
        <taxon>Agaricales</taxon>
        <taxon>Marasmiineae</taxon>
        <taxon>Physalacriaceae</taxon>
        <taxon>Armillaria</taxon>
    </lineage>
</organism>
<dbReference type="AlphaFoldDB" id="A0AA39NYF2"/>
<accession>A0AA39NYF2</accession>
<dbReference type="SMART" id="SM00220">
    <property type="entry name" value="S_TKc"/>
    <property type="match status" value="1"/>
</dbReference>
<dbReference type="InterPro" id="IPR000719">
    <property type="entry name" value="Prot_kinase_dom"/>
</dbReference>
<feature type="region of interest" description="Disordered" evidence="9">
    <location>
        <begin position="324"/>
        <end position="385"/>
    </location>
</feature>
<evidence type="ECO:0000256" key="5">
    <source>
        <dbReference type="ARBA" id="ARBA00022777"/>
    </source>
</evidence>
<feature type="compositionally biased region" description="Low complexity" evidence="9">
    <location>
        <begin position="246"/>
        <end position="264"/>
    </location>
</feature>
<dbReference type="PROSITE" id="PS50011">
    <property type="entry name" value="PROTEIN_KINASE_DOM"/>
    <property type="match status" value="1"/>
</dbReference>
<keyword evidence="3" id="KW-0808">Transferase</keyword>
<dbReference type="InterPro" id="IPR008271">
    <property type="entry name" value="Ser/Thr_kinase_AS"/>
</dbReference>
<keyword evidence="5 11" id="KW-0418">Kinase</keyword>
<evidence type="ECO:0000256" key="8">
    <source>
        <dbReference type="ARBA" id="ARBA00048679"/>
    </source>
</evidence>
<dbReference type="SUPFAM" id="SSF56112">
    <property type="entry name" value="Protein kinase-like (PK-like)"/>
    <property type="match status" value="1"/>
</dbReference>
<keyword evidence="2" id="KW-0723">Serine/threonine-protein kinase</keyword>
<dbReference type="EC" id="2.7.11.1" evidence="1"/>
<proteinExistence type="predicted"/>
<keyword evidence="6" id="KW-0067">ATP-binding</keyword>
<dbReference type="Gene3D" id="1.10.510.10">
    <property type="entry name" value="Transferase(Phosphotransferase) domain 1"/>
    <property type="match status" value="1"/>
</dbReference>
<reference evidence="11" key="1">
    <citation type="submission" date="2023-06" db="EMBL/GenBank/DDBJ databases">
        <authorList>
            <consortium name="Lawrence Berkeley National Laboratory"/>
            <person name="Ahrendt S."/>
            <person name="Sahu N."/>
            <person name="Indic B."/>
            <person name="Wong-Bajracharya J."/>
            <person name="Merenyi Z."/>
            <person name="Ke H.-M."/>
            <person name="Monk M."/>
            <person name="Kocsube S."/>
            <person name="Drula E."/>
            <person name="Lipzen A."/>
            <person name="Balint B."/>
            <person name="Henrissat B."/>
            <person name="Andreopoulos B."/>
            <person name="Martin F.M."/>
            <person name="Harder C.B."/>
            <person name="Rigling D."/>
            <person name="Ford K.L."/>
            <person name="Foster G.D."/>
            <person name="Pangilinan J."/>
            <person name="Papanicolaou A."/>
            <person name="Barry K."/>
            <person name="LaButti K."/>
            <person name="Viragh M."/>
            <person name="Koriabine M."/>
            <person name="Yan M."/>
            <person name="Riley R."/>
            <person name="Champramary S."/>
            <person name="Plett K.L."/>
            <person name="Tsai I.J."/>
            <person name="Slot J."/>
            <person name="Sipos G."/>
            <person name="Plett J."/>
            <person name="Nagy L.G."/>
            <person name="Grigoriev I.V."/>
        </authorList>
    </citation>
    <scope>NUCLEOTIDE SEQUENCE</scope>
    <source>
        <strain evidence="11">ICMP 16352</strain>
    </source>
</reference>
<evidence type="ECO:0000256" key="6">
    <source>
        <dbReference type="ARBA" id="ARBA00022840"/>
    </source>
</evidence>
<feature type="region of interest" description="Disordered" evidence="9">
    <location>
        <begin position="190"/>
        <end position="211"/>
    </location>
</feature>
<dbReference type="GO" id="GO:0005524">
    <property type="term" value="F:ATP binding"/>
    <property type="evidence" value="ECO:0007669"/>
    <property type="project" value="UniProtKB-KW"/>
</dbReference>
<comment type="catalytic activity">
    <reaction evidence="8">
        <text>L-seryl-[protein] + ATP = O-phospho-L-seryl-[protein] + ADP + H(+)</text>
        <dbReference type="Rhea" id="RHEA:17989"/>
        <dbReference type="Rhea" id="RHEA-COMP:9863"/>
        <dbReference type="Rhea" id="RHEA-COMP:11604"/>
        <dbReference type="ChEBI" id="CHEBI:15378"/>
        <dbReference type="ChEBI" id="CHEBI:29999"/>
        <dbReference type="ChEBI" id="CHEBI:30616"/>
        <dbReference type="ChEBI" id="CHEBI:83421"/>
        <dbReference type="ChEBI" id="CHEBI:456216"/>
        <dbReference type="EC" id="2.7.11.1"/>
    </reaction>
</comment>
<comment type="catalytic activity">
    <reaction evidence="7">
        <text>L-threonyl-[protein] + ATP = O-phospho-L-threonyl-[protein] + ADP + H(+)</text>
        <dbReference type="Rhea" id="RHEA:46608"/>
        <dbReference type="Rhea" id="RHEA-COMP:11060"/>
        <dbReference type="Rhea" id="RHEA-COMP:11605"/>
        <dbReference type="ChEBI" id="CHEBI:15378"/>
        <dbReference type="ChEBI" id="CHEBI:30013"/>
        <dbReference type="ChEBI" id="CHEBI:30616"/>
        <dbReference type="ChEBI" id="CHEBI:61977"/>
        <dbReference type="ChEBI" id="CHEBI:456216"/>
        <dbReference type="EC" id="2.7.11.1"/>
    </reaction>
</comment>
<feature type="compositionally biased region" description="Polar residues" evidence="9">
    <location>
        <begin position="357"/>
        <end position="369"/>
    </location>
</feature>
<evidence type="ECO:0000256" key="9">
    <source>
        <dbReference type="SAM" id="MobiDB-lite"/>
    </source>
</evidence>
<feature type="compositionally biased region" description="Low complexity" evidence="9">
    <location>
        <begin position="406"/>
        <end position="438"/>
    </location>
</feature>
<feature type="domain" description="Protein kinase" evidence="10">
    <location>
        <begin position="288"/>
        <end position="779"/>
    </location>
</feature>
<dbReference type="PROSITE" id="PS00108">
    <property type="entry name" value="PROTEIN_KINASE_ST"/>
    <property type="match status" value="1"/>
</dbReference>
<evidence type="ECO:0000259" key="10">
    <source>
        <dbReference type="PROSITE" id="PS50011"/>
    </source>
</evidence>
<evidence type="ECO:0000256" key="7">
    <source>
        <dbReference type="ARBA" id="ARBA00047899"/>
    </source>
</evidence>
<dbReference type="PANTHER" id="PTHR24343:SF558">
    <property type="entry name" value="PROTEIN KINASE DOMAIN-CONTAINING PROTEIN"/>
    <property type="match status" value="1"/>
</dbReference>
<feature type="region of interest" description="Disordered" evidence="9">
    <location>
        <begin position="398"/>
        <end position="446"/>
    </location>
</feature>
<gene>
    <name evidence="11" type="ORF">IW261DRAFT_1502784</name>
</gene>
<protein>
    <recommendedName>
        <fullName evidence="1">non-specific serine/threonine protein kinase</fullName>
        <ecNumber evidence="1">2.7.11.1</ecNumber>
    </recommendedName>
</protein>
<dbReference type="GO" id="GO:0005829">
    <property type="term" value="C:cytosol"/>
    <property type="evidence" value="ECO:0007669"/>
    <property type="project" value="TreeGrafter"/>
</dbReference>
<dbReference type="EMBL" id="JAUEPR010000030">
    <property type="protein sequence ID" value="KAK0474021.1"/>
    <property type="molecule type" value="Genomic_DNA"/>
</dbReference>
<comment type="caution">
    <text evidence="11">The sequence shown here is derived from an EMBL/GenBank/DDBJ whole genome shotgun (WGS) entry which is preliminary data.</text>
</comment>
<evidence type="ECO:0000256" key="1">
    <source>
        <dbReference type="ARBA" id="ARBA00012513"/>
    </source>
</evidence>
<sequence>MILRKLASPIPKSHYTDLDPLSLSSVPSPSISPSPCSTSPASSSQSKTHAFFASPFSTRPSSPAFPTKRHTDDLDLNANGNKPNSKRSSAAQRSLTADFFGTTTTTALPTASVPPKSKRNFLNLDLLRYAPSTDGATLHSSPLAATFTSTPTPTSIEYPDLSSEPTPRPPALVLNLPLNLTEPASMQPSPLSLARVVPPPPGTQEDAEVLPSSISIGSSVCSDDASDLYDELAPGMIIRSFLPGHSSSSSSSQQTPTPITSFPSNDTLSPLKSDPQPASDPTPGDVSLRLRRALGKGAFSNVWLAEDLSPTPLLLKTKKSLRHMKRKAEAASSGKLKHSRSSSSLMRRLRGGVSGTRPHNGSPTTSPKTHGNGLGVGHTYPLKDRISSSGSVRSIYLDEKDGDGVSPDAGSSLSRASSISWQSVSSSDSDGVGSVQRSNSTRSARVKRAPKLVAVKLTLRGSIEVKKDAYYQAEEERERDRMRVSFVREVEVLKHISHPNITPLLSHLTTRTHHLLVLPYCSGGDLLGLVTSESWDMLSESILKRIWVELCRAVGWMHGVGLVHRDIKLENILLTVPLSSSMTPKPSHDLYDTDASHSPHSLPAPPLPLIQLTDFGLSRFIDPSRPLLTTRCGSEAYAAPELVVSGGRYSVASGKSKWGDYAEADGGGYDARETDAWACGVALYEIMTRLLPFGDGPSDGKAYGRGKFAGTSIERKQWLIKIARAEWKWPEAAKHNHGEGLMVDELVECTGARRMVERLLVRDPSKRSRIIDLWNDEWMSGLVSPPPSGRPSMEKEADKGGYSVRVNVWRDSQRLENGQYEDDFREDGLDDEEMLENEVDTDGWIVDKEGIGSIASEEVQ</sequence>
<dbReference type="PANTHER" id="PTHR24343">
    <property type="entry name" value="SERINE/THREONINE KINASE"/>
    <property type="match status" value="1"/>
</dbReference>
<feature type="region of interest" description="Disordered" evidence="9">
    <location>
        <begin position="134"/>
        <end position="167"/>
    </location>
</feature>
<evidence type="ECO:0000313" key="12">
    <source>
        <dbReference type="Proteomes" id="UP001175227"/>
    </source>
</evidence>
<evidence type="ECO:0000256" key="2">
    <source>
        <dbReference type="ARBA" id="ARBA00022527"/>
    </source>
</evidence>
<feature type="compositionally biased region" description="Low complexity" evidence="9">
    <location>
        <begin position="22"/>
        <end position="46"/>
    </location>
</feature>
<feature type="region of interest" description="Disordered" evidence="9">
    <location>
        <begin position="244"/>
        <end position="287"/>
    </location>
</feature>
<feature type="compositionally biased region" description="Polar residues" evidence="9">
    <location>
        <begin position="78"/>
        <end position="93"/>
    </location>
</feature>
<feature type="region of interest" description="Disordered" evidence="9">
    <location>
        <begin position="1"/>
        <end position="93"/>
    </location>
</feature>
<dbReference type="InterPro" id="IPR011009">
    <property type="entry name" value="Kinase-like_dom_sf"/>
</dbReference>
<keyword evidence="12" id="KW-1185">Reference proteome</keyword>
<dbReference type="GO" id="GO:0004674">
    <property type="term" value="F:protein serine/threonine kinase activity"/>
    <property type="evidence" value="ECO:0007669"/>
    <property type="project" value="UniProtKB-KW"/>
</dbReference>
<dbReference type="GO" id="GO:0030003">
    <property type="term" value="P:intracellular monoatomic cation homeostasis"/>
    <property type="evidence" value="ECO:0007669"/>
    <property type="project" value="TreeGrafter"/>
</dbReference>
<evidence type="ECO:0000313" key="11">
    <source>
        <dbReference type="EMBL" id="KAK0474021.1"/>
    </source>
</evidence>
<dbReference type="Proteomes" id="UP001175227">
    <property type="component" value="Unassembled WGS sequence"/>
</dbReference>
<dbReference type="Pfam" id="PF00069">
    <property type="entry name" value="Pkinase"/>
    <property type="match status" value="1"/>
</dbReference>
<dbReference type="Gene3D" id="3.30.200.20">
    <property type="entry name" value="Phosphorylase Kinase, domain 1"/>
    <property type="match status" value="1"/>
</dbReference>
<evidence type="ECO:0000256" key="4">
    <source>
        <dbReference type="ARBA" id="ARBA00022741"/>
    </source>
</evidence>